<protein>
    <submittedName>
        <fullName evidence="2">Uncharacterized protein</fullName>
    </submittedName>
</protein>
<sequence length="58" mass="6718">MLTLSYLNDNHTPKGIFFYYIKVNSYPPIFIKKASGVFSEGPSKKSLTRYLHPPPKER</sequence>
<dbReference type="EMBL" id="VLLI01000012">
    <property type="protein sequence ID" value="TWI96783.1"/>
    <property type="molecule type" value="Genomic_DNA"/>
</dbReference>
<organism evidence="2 3">
    <name type="scientific">Mucilaginibacter frigoritolerans</name>
    <dbReference type="NCBI Taxonomy" id="652788"/>
    <lineage>
        <taxon>Bacteria</taxon>
        <taxon>Pseudomonadati</taxon>
        <taxon>Bacteroidota</taxon>
        <taxon>Sphingobacteriia</taxon>
        <taxon>Sphingobacteriales</taxon>
        <taxon>Sphingobacteriaceae</taxon>
        <taxon>Mucilaginibacter</taxon>
    </lineage>
</organism>
<evidence type="ECO:0000313" key="2">
    <source>
        <dbReference type="EMBL" id="TWI96783.1"/>
    </source>
</evidence>
<dbReference type="AlphaFoldDB" id="A0A562TTI2"/>
<evidence type="ECO:0000313" key="3">
    <source>
        <dbReference type="Proteomes" id="UP000317010"/>
    </source>
</evidence>
<evidence type="ECO:0000256" key="1">
    <source>
        <dbReference type="SAM" id="MobiDB-lite"/>
    </source>
</evidence>
<proteinExistence type="predicted"/>
<feature type="region of interest" description="Disordered" evidence="1">
    <location>
        <begin position="38"/>
        <end position="58"/>
    </location>
</feature>
<reference evidence="2 3" key="1">
    <citation type="submission" date="2019-07" db="EMBL/GenBank/DDBJ databases">
        <title>Genomic Encyclopedia of Archaeal and Bacterial Type Strains, Phase II (KMG-II): from individual species to whole genera.</title>
        <authorList>
            <person name="Goeker M."/>
        </authorList>
    </citation>
    <scope>NUCLEOTIDE SEQUENCE [LARGE SCALE GENOMIC DNA]</scope>
    <source>
        <strain evidence="2 3">ATCC BAA-1854</strain>
    </source>
</reference>
<keyword evidence="3" id="KW-1185">Reference proteome</keyword>
<dbReference type="Proteomes" id="UP000317010">
    <property type="component" value="Unassembled WGS sequence"/>
</dbReference>
<gene>
    <name evidence="2" type="ORF">JN11_03895</name>
</gene>
<name>A0A562TTI2_9SPHI</name>
<comment type="caution">
    <text evidence="2">The sequence shown here is derived from an EMBL/GenBank/DDBJ whole genome shotgun (WGS) entry which is preliminary data.</text>
</comment>
<accession>A0A562TTI2</accession>